<keyword evidence="6 7" id="KW-0472">Membrane</keyword>
<feature type="transmembrane region" description="Helical" evidence="7">
    <location>
        <begin position="172"/>
        <end position="198"/>
    </location>
</feature>
<evidence type="ECO:0000256" key="4">
    <source>
        <dbReference type="ARBA" id="ARBA00022692"/>
    </source>
</evidence>
<feature type="transmembrane region" description="Helical" evidence="7">
    <location>
        <begin position="33"/>
        <end position="51"/>
    </location>
</feature>
<gene>
    <name evidence="9" type="ORF">EV379_2429</name>
</gene>
<dbReference type="InterPro" id="IPR006153">
    <property type="entry name" value="Cation/H_exchanger_TM"/>
</dbReference>
<dbReference type="GO" id="GO:0016020">
    <property type="term" value="C:membrane"/>
    <property type="evidence" value="ECO:0007669"/>
    <property type="project" value="UniProtKB-SubCell"/>
</dbReference>
<dbReference type="PANTHER" id="PTHR42751">
    <property type="entry name" value="SODIUM/HYDROGEN EXCHANGER FAMILY/TRKA DOMAIN PROTEIN"/>
    <property type="match status" value="1"/>
</dbReference>
<dbReference type="Gene3D" id="1.20.1530.20">
    <property type="match status" value="1"/>
</dbReference>
<feature type="transmembrane region" description="Helical" evidence="7">
    <location>
        <begin position="149"/>
        <end position="166"/>
    </location>
</feature>
<feature type="transmembrane region" description="Helical" evidence="7">
    <location>
        <begin position="353"/>
        <end position="372"/>
    </location>
</feature>
<feature type="transmembrane region" description="Helical" evidence="7">
    <location>
        <begin position="57"/>
        <end position="79"/>
    </location>
</feature>
<dbReference type="EMBL" id="SHLC01000001">
    <property type="protein sequence ID" value="RZU66083.1"/>
    <property type="molecule type" value="Genomic_DNA"/>
</dbReference>
<evidence type="ECO:0000313" key="9">
    <source>
        <dbReference type="EMBL" id="RZU66083.1"/>
    </source>
</evidence>
<evidence type="ECO:0000259" key="8">
    <source>
        <dbReference type="Pfam" id="PF00999"/>
    </source>
</evidence>
<dbReference type="PANTHER" id="PTHR42751:SF6">
    <property type="entry name" value="CONSERVED INTEGRAL MEMBRANE TRANSPORT PROTEIN-RELATED"/>
    <property type="match status" value="1"/>
</dbReference>
<accession>A0A4Q8APQ7</accession>
<feature type="transmembrane region" description="Helical" evidence="7">
    <location>
        <begin position="324"/>
        <end position="347"/>
    </location>
</feature>
<dbReference type="GO" id="GO:0015297">
    <property type="term" value="F:antiporter activity"/>
    <property type="evidence" value="ECO:0007669"/>
    <property type="project" value="InterPro"/>
</dbReference>
<keyword evidence="3" id="KW-0813">Transport</keyword>
<name>A0A4Q8APQ7_9MICO</name>
<dbReference type="Proteomes" id="UP000291483">
    <property type="component" value="Unassembled WGS sequence"/>
</dbReference>
<comment type="subcellular location">
    <subcellularLocation>
        <location evidence="1">Membrane</location>
        <topology evidence="1">Multi-pass membrane protein</topology>
    </subcellularLocation>
</comment>
<evidence type="ECO:0000256" key="2">
    <source>
        <dbReference type="ARBA" id="ARBA00005551"/>
    </source>
</evidence>
<protein>
    <submittedName>
        <fullName evidence="9">Potassium/proton antiporter membrane subunit (CPA2 family)</fullName>
    </submittedName>
</protein>
<comment type="caution">
    <text evidence="9">The sequence shown here is derived from an EMBL/GenBank/DDBJ whole genome shotgun (WGS) entry which is preliminary data.</text>
</comment>
<evidence type="ECO:0000256" key="7">
    <source>
        <dbReference type="SAM" id="Phobius"/>
    </source>
</evidence>
<dbReference type="InterPro" id="IPR038770">
    <property type="entry name" value="Na+/solute_symporter_sf"/>
</dbReference>
<keyword evidence="5 7" id="KW-1133">Transmembrane helix</keyword>
<evidence type="ECO:0000313" key="10">
    <source>
        <dbReference type="Proteomes" id="UP000291483"/>
    </source>
</evidence>
<dbReference type="Pfam" id="PF00999">
    <property type="entry name" value="Na_H_Exchanger"/>
    <property type="match status" value="1"/>
</dbReference>
<feature type="transmembrane region" description="Helical" evidence="7">
    <location>
        <begin position="269"/>
        <end position="285"/>
    </location>
</feature>
<evidence type="ECO:0000256" key="5">
    <source>
        <dbReference type="ARBA" id="ARBA00022989"/>
    </source>
</evidence>
<dbReference type="GO" id="GO:1902600">
    <property type="term" value="P:proton transmembrane transport"/>
    <property type="evidence" value="ECO:0007669"/>
    <property type="project" value="InterPro"/>
</dbReference>
<organism evidence="9 10">
    <name type="scientific">Microterricola gilva</name>
    <dbReference type="NCBI Taxonomy" id="393267"/>
    <lineage>
        <taxon>Bacteria</taxon>
        <taxon>Bacillati</taxon>
        <taxon>Actinomycetota</taxon>
        <taxon>Actinomycetes</taxon>
        <taxon>Micrococcales</taxon>
        <taxon>Microbacteriaceae</taxon>
        <taxon>Microterricola</taxon>
    </lineage>
</organism>
<feature type="domain" description="Cation/H+ exchanger transmembrane" evidence="8">
    <location>
        <begin position="19"/>
        <end position="371"/>
    </location>
</feature>
<feature type="transmembrane region" description="Helical" evidence="7">
    <location>
        <begin position="6"/>
        <end position="26"/>
    </location>
</feature>
<evidence type="ECO:0000256" key="6">
    <source>
        <dbReference type="ARBA" id="ARBA00023136"/>
    </source>
</evidence>
<dbReference type="RefSeq" id="WP_130506332.1">
    <property type="nucleotide sequence ID" value="NZ_SHLC01000001.1"/>
</dbReference>
<comment type="similarity">
    <text evidence="2">Belongs to the monovalent cation:proton antiporter 2 (CPA2) transporter (TC 2.A.37) family.</text>
</comment>
<reference evidence="9 10" key="1">
    <citation type="submission" date="2019-02" db="EMBL/GenBank/DDBJ databases">
        <title>Sequencing the genomes of 1000 actinobacteria strains.</title>
        <authorList>
            <person name="Klenk H.-P."/>
        </authorList>
    </citation>
    <scope>NUCLEOTIDE SEQUENCE [LARGE SCALE GENOMIC DNA]</scope>
    <source>
        <strain evidence="9 10">DSM 18319</strain>
    </source>
</reference>
<keyword evidence="10" id="KW-1185">Reference proteome</keyword>
<evidence type="ECO:0000256" key="1">
    <source>
        <dbReference type="ARBA" id="ARBA00004141"/>
    </source>
</evidence>
<feature type="transmembrane region" description="Helical" evidence="7">
    <location>
        <begin position="291"/>
        <end position="312"/>
    </location>
</feature>
<dbReference type="AlphaFoldDB" id="A0A4Q8APQ7"/>
<evidence type="ECO:0000256" key="3">
    <source>
        <dbReference type="ARBA" id="ARBA00022448"/>
    </source>
</evidence>
<sequence>MHENTLILIEVGALLLGMSLLGRLALRIGISPIPLYLIAGLAFGNGGLLALEASTEFFKIGADIGVILLLALLGLEYTASELFTNLKHSRMAGLLDAALNALPGAIFALLLGWGPAAAVALAGITWVSSSGVIAKVLRDLGRLANRETPVILAILVIEDLAMAFYLPVLSALVIGVSLLQGAVTVAIAVAAVTVILFVALRHGHVVSRIFTPDHAEPLLLGVLGLTMLVAGLSAQVNVSAAVGAFLVGIALSGRVAHNASQVLTPLRDLFAAVFFVFFGLVTDATKLPAVILPALILAVVTMATKVLTGYLAAKRAGIAEPGRWRAGLALTPRGEFSIVIAGLAVSAGIEPQLAPLATAYVLITVIVGPFLARIPDSTWFKVATRARAAAAPRSLGEA</sequence>
<proteinExistence type="inferred from homology"/>
<dbReference type="OrthoDB" id="3294398at2"/>
<keyword evidence="4 7" id="KW-0812">Transmembrane</keyword>